<dbReference type="EMBL" id="BTFW01000001">
    <property type="protein sequence ID" value="GMM60613.1"/>
    <property type="molecule type" value="Genomic_DNA"/>
</dbReference>
<organism evidence="4 5">
    <name type="scientific">Novosphingobium pituita</name>
    <dbReference type="NCBI Taxonomy" id="3056842"/>
    <lineage>
        <taxon>Bacteria</taxon>
        <taxon>Pseudomonadati</taxon>
        <taxon>Pseudomonadota</taxon>
        <taxon>Alphaproteobacteria</taxon>
        <taxon>Sphingomonadales</taxon>
        <taxon>Sphingomonadaceae</taxon>
        <taxon>Novosphingobium</taxon>
    </lineage>
</organism>
<name>A0ABQ6P5T7_9SPHN</name>
<dbReference type="InterPro" id="IPR029052">
    <property type="entry name" value="Metallo-depent_PP-like"/>
</dbReference>
<feature type="region of interest" description="Disordered" evidence="1">
    <location>
        <begin position="1"/>
        <end position="28"/>
    </location>
</feature>
<protein>
    <recommendedName>
        <fullName evidence="3">Calcineurin-like phosphoesterase domain-containing protein</fullName>
    </recommendedName>
</protein>
<dbReference type="SUPFAM" id="SSF56300">
    <property type="entry name" value="Metallo-dependent phosphatases"/>
    <property type="match status" value="1"/>
</dbReference>
<evidence type="ECO:0000256" key="2">
    <source>
        <dbReference type="SAM" id="Phobius"/>
    </source>
</evidence>
<dbReference type="Pfam" id="PF00149">
    <property type="entry name" value="Metallophos"/>
    <property type="match status" value="1"/>
</dbReference>
<dbReference type="PANTHER" id="PTHR31302">
    <property type="entry name" value="TRANSMEMBRANE PROTEIN WITH METALLOPHOSPHOESTERASE DOMAIN-RELATED"/>
    <property type="match status" value="1"/>
</dbReference>
<feature type="domain" description="Calcineurin-like phosphoesterase" evidence="3">
    <location>
        <begin position="81"/>
        <end position="260"/>
    </location>
</feature>
<evidence type="ECO:0000259" key="3">
    <source>
        <dbReference type="Pfam" id="PF00149"/>
    </source>
</evidence>
<dbReference type="InterPro" id="IPR004843">
    <property type="entry name" value="Calcineurin-like_PHP"/>
</dbReference>
<dbReference type="Proteomes" id="UP001187221">
    <property type="component" value="Unassembled WGS sequence"/>
</dbReference>
<feature type="compositionally biased region" description="Basic and acidic residues" evidence="1">
    <location>
        <begin position="16"/>
        <end position="28"/>
    </location>
</feature>
<accession>A0ABQ6P5T7</accession>
<evidence type="ECO:0000313" key="4">
    <source>
        <dbReference type="EMBL" id="GMM60613.1"/>
    </source>
</evidence>
<dbReference type="PANTHER" id="PTHR31302:SF0">
    <property type="entry name" value="TRANSMEMBRANE PROTEIN WITH METALLOPHOSPHOESTERASE DOMAIN"/>
    <property type="match status" value="1"/>
</dbReference>
<feature type="transmembrane region" description="Helical" evidence="2">
    <location>
        <begin position="35"/>
        <end position="56"/>
    </location>
</feature>
<gene>
    <name evidence="4" type="ORF">NUTIK01_13900</name>
</gene>
<reference evidence="4 5" key="1">
    <citation type="submission" date="2023-06" db="EMBL/GenBank/DDBJ databases">
        <title>Draft genome sequence of Novosphingobium sp. strain IK01.</title>
        <authorList>
            <person name="Hatamoto M."/>
            <person name="Ikarashi T."/>
            <person name="Yamaguchi T."/>
        </authorList>
    </citation>
    <scope>NUCLEOTIDE SEQUENCE [LARGE SCALE GENOMIC DNA]</scope>
    <source>
        <strain evidence="4 5">IK01</strain>
    </source>
</reference>
<proteinExistence type="predicted"/>
<dbReference type="RefSeq" id="WP_317974394.1">
    <property type="nucleotide sequence ID" value="NZ_BTFW01000001.1"/>
</dbReference>
<dbReference type="InterPro" id="IPR051158">
    <property type="entry name" value="Metallophosphoesterase_sf"/>
</dbReference>
<keyword evidence="2" id="KW-0812">Transmembrane</keyword>
<keyword evidence="5" id="KW-1185">Reference proteome</keyword>
<keyword evidence="2" id="KW-1133">Transmembrane helix</keyword>
<evidence type="ECO:0000256" key="1">
    <source>
        <dbReference type="SAM" id="MobiDB-lite"/>
    </source>
</evidence>
<dbReference type="Gene3D" id="3.60.21.10">
    <property type="match status" value="1"/>
</dbReference>
<keyword evidence="2" id="KW-0472">Membrane</keyword>
<evidence type="ECO:0000313" key="5">
    <source>
        <dbReference type="Proteomes" id="UP001187221"/>
    </source>
</evidence>
<comment type="caution">
    <text evidence="4">The sequence shown here is derived from an EMBL/GenBank/DDBJ whole genome shotgun (WGS) entry which is preliminary data.</text>
</comment>
<sequence length="326" mass="34818">MTTLAAPPARQSPPDHAPRQEDRPDPPVRHRWRQAALAVVLFGLVLAMAGAAWGWWVETWPPIVRRATITLDSPAMAGKSLRVALVSDIHVGSHGMSAARLDRVISQIMAEKPDAIVLAGDFVNGRHPGDRAIRLDLLERPLARLRAPLGVIGVLGNHDAETEPALIGETLARAGVTVLENDAVRVGPLVMAGGDEYGEARRHFKVTMAKAHALAENNALSENKALAGTGAPIVLVEHTPSMGRHLPPDVPVLLAGHTHCGQVNLPFLSSAKSLVDGRVLYDPAFRCGLVPWDGHTVIVTGGVGSGSFPLRIGTRPDFWMVTFRGA</sequence>